<keyword evidence="1" id="KW-0732">Signal</keyword>
<comment type="caution">
    <text evidence="2">The sequence shown here is derived from an EMBL/GenBank/DDBJ whole genome shotgun (WGS) entry which is preliminary data.</text>
</comment>
<evidence type="ECO:0008006" key="4">
    <source>
        <dbReference type="Google" id="ProtNLM"/>
    </source>
</evidence>
<name>A0ABT6F5Y0_9BACT</name>
<keyword evidence="3" id="KW-1185">Reference proteome</keyword>
<dbReference type="RefSeq" id="WP_277859286.1">
    <property type="nucleotide sequence ID" value="NZ_JARRAG010000001.1"/>
</dbReference>
<evidence type="ECO:0000313" key="3">
    <source>
        <dbReference type="Proteomes" id="UP001216907"/>
    </source>
</evidence>
<dbReference type="Proteomes" id="UP001216907">
    <property type="component" value="Unassembled WGS sequence"/>
</dbReference>
<evidence type="ECO:0000313" key="2">
    <source>
        <dbReference type="EMBL" id="MDG3002927.1"/>
    </source>
</evidence>
<organism evidence="2 3">
    <name type="scientific">Paludisphaera mucosa</name>
    <dbReference type="NCBI Taxonomy" id="3030827"/>
    <lineage>
        <taxon>Bacteria</taxon>
        <taxon>Pseudomonadati</taxon>
        <taxon>Planctomycetota</taxon>
        <taxon>Planctomycetia</taxon>
        <taxon>Isosphaerales</taxon>
        <taxon>Isosphaeraceae</taxon>
        <taxon>Paludisphaera</taxon>
    </lineage>
</organism>
<dbReference type="EMBL" id="JARRAG010000001">
    <property type="protein sequence ID" value="MDG3002927.1"/>
    <property type="molecule type" value="Genomic_DNA"/>
</dbReference>
<feature type="chain" id="PRO_5045918198" description="Tetratricopeptide repeat protein" evidence="1">
    <location>
        <begin position="25"/>
        <end position="797"/>
    </location>
</feature>
<feature type="signal peptide" evidence="1">
    <location>
        <begin position="1"/>
        <end position="24"/>
    </location>
</feature>
<sequence>MRRRLPILCGLLFVLLGASVSARAQTPETDDETANHLAAMKQRLDDPTIDLDVREDLALETAGTLDRAARAESKLDSKLARWNAAVDLLDDFGRKNPEQARRRDASLQAAVYRWAEARAWHDQRDLFPAQVRSSSEEASALDDAIARLRLIVGGEPGALTDNVRFRLAWALTDRADLEDAGSPTTPLRRQEALELLKQPPSEPSLAGFHALLKAELLREEGQLDEAAGQIAVAAKAASPPPDSEILDVLIPILVARKGFAEARKTIDAMRIPDPLKALHRVRIDLAEWKAAEPGPAGSGRRRELEADALKQVQSLRAARAPETRVALAELARQGAVFEPDAAPAFWDAVAEGYEVLGDAASAAAMSEKAAARAERDGRHVESAASRLRAGGFLFQAGKYAEAASLLEKVVADRDAGASRPRASLLQSLARGRASAAGGSMDLYEKALQRHLQEFPDDPTAVEARWMLGGLEQSRGRREQALALWKAVPIESPRWGQARTAAAEAFRHALEDRVAAEERDGLEGEYVQAKAFLDESLQLARGRSESDRADLLLCQARLNLVPIVGKPALTRDAAEECLGMNVTPAQRYQARLARMVAFAALGRYVEAEREAQQHPTWAEPEGRAAFLDAVRQIDLAAAAADTDLLQRRLGLVARLLIGPLLQDASLPDELRNELTFRMARALLFQGDARTAQATLQNWSPSTGKADDRFLKDLADAYFRLEANELAIDVERLRIKKLKSGSHAWFDARYGLALAYYRLGRKQDTLQLIEGTAILHPELGGGRVKEKFIRLRQRLGSAP</sequence>
<accession>A0ABT6F5Y0</accession>
<proteinExistence type="predicted"/>
<dbReference type="Gene3D" id="1.25.40.10">
    <property type="entry name" value="Tetratricopeptide repeat domain"/>
    <property type="match status" value="1"/>
</dbReference>
<evidence type="ECO:0000256" key="1">
    <source>
        <dbReference type="SAM" id="SignalP"/>
    </source>
</evidence>
<dbReference type="SUPFAM" id="SSF48452">
    <property type="entry name" value="TPR-like"/>
    <property type="match status" value="1"/>
</dbReference>
<protein>
    <recommendedName>
        <fullName evidence="4">Tetratricopeptide repeat protein</fullName>
    </recommendedName>
</protein>
<gene>
    <name evidence="2" type="ORF">PZE19_04050</name>
</gene>
<reference evidence="2 3" key="1">
    <citation type="submission" date="2023-03" db="EMBL/GenBank/DDBJ databases">
        <title>Paludisphaera mucosa sp. nov. a novel planctomycete from northern fen.</title>
        <authorList>
            <person name="Ivanova A."/>
        </authorList>
    </citation>
    <scope>NUCLEOTIDE SEQUENCE [LARGE SCALE GENOMIC DNA]</scope>
    <source>
        <strain evidence="2 3">Pla2</strain>
    </source>
</reference>
<dbReference type="InterPro" id="IPR011990">
    <property type="entry name" value="TPR-like_helical_dom_sf"/>
</dbReference>